<accession>A0AAV3M6Y7</accession>
<evidence type="ECO:0000256" key="5">
    <source>
        <dbReference type="ARBA" id="ARBA00023136"/>
    </source>
</evidence>
<dbReference type="Pfam" id="PF13998">
    <property type="entry name" value="MgrB"/>
    <property type="match status" value="1"/>
</dbReference>
<evidence type="ECO:0000256" key="2">
    <source>
        <dbReference type="ARBA" id="ARBA00022519"/>
    </source>
</evidence>
<evidence type="ECO:0000256" key="1">
    <source>
        <dbReference type="ARBA" id="ARBA00022475"/>
    </source>
</evidence>
<dbReference type="AlphaFoldDB" id="A0AAV3M6Y7"/>
<proteinExistence type="predicted"/>
<evidence type="ECO:0000313" key="7">
    <source>
        <dbReference type="Proteomes" id="UP000022311"/>
    </source>
</evidence>
<evidence type="ECO:0000256" key="3">
    <source>
        <dbReference type="ARBA" id="ARBA00022692"/>
    </source>
</evidence>
<dbReference type="InterPro" id="IPR020907">
    <property type="entry name" value="MgrB"/>
</dbReference>
<name>A0AAV3M6Y7_9GAMM</name>
<gene>
    <name evidence="6" type="ORF">HMPREF1563_0843</name>
</gene>
<protein>
    <submittedName>
        <fullName evidence="6">MgrB protein</fullName>
    </submittedName>
</protein>
<comment type="caution">
    <text evidence="6">The sequence shown here is derived from an EMBL/GenBank/DDBJ whole genome shotgun (WGS) entry which is preliminary data.</text>
</comment>
<keyword evidence="1" id="KW-1003">Cell membrane</keyword>
<dbReference type="Proteomes" id="UP000022311">
    <property type="component" value="Unassembled WGS sequence"/>
</dbReference>
<keyword evidence="2" id="KW-0997">Cell inner membrane</keyword>
<keyword evidence="3" id="KW-0812">Transmembrane</keyword>
<evidence type="ECO:0000313" key="6">
    <source>
        <dbReference type="EMBL" id="EUD11440.1"/>
    </source>
</evidence>
<reference evidence="6 7" key="1">
    <citation type="submission" date="2014-01" db="EMBL/GenBank/DDBJ databases">
        <authorList>
            <person name="Durkin A.S."/>
            <person name="McCorrison J."/>
            <person name="Torralba M."/>
            <person name="Gillis M."/>
            <person name="Haft D.H."/>
            <person name="Methe B."/>
            <person name="Sutton G."/>
            <person name="Nelson K.E."/>
        </authorList>
    </citation>
    <scope>NUCLEOTIDE SEQUENCE [LARGE SCALE GENOMIC DNA]</scope>
    <source>
        <strain evidence="6 7">205/92</strain>
    </source>
</reference>
<keyword evidence="4" id="KW-1133">Transmembrane helix</keyword>
<sequence length="46" mass="5161">MRNMLLIIIIVTICAFLYLLAMNNLCDQGGDDFQLGICRVTALLPF</sequence>
<dbReference type="EMBL" id="JALD01000039">
    <property type="protein sequence ID" value="EUD11440.1"/>
    <property type="molecule type" value="Genomic_DNA"/>
</dbReference>
<evidence type="ECO:0000256" key="4">
    <source>
        <dbReference type="ARBA" id="ARBA00022989"/>
    </source>
</evidence>
<keyword evidence="5" id="KW-0472">Membrane</keyword>
<organism evidence="6 7">
    <name type="scientific">Providencia alcalifaciens 205/92</name>
    <dbReference type="NCBI Taxonomy" id="1256988"/>
    <lineage>
        <taxon>Bacteria</taxon>
        <taxon>Pseudomonadati</taxon>
        <taxon>Pseudomonadota</taxon>
        <taxon>Gammaproteobacteria</taxon>
        <taxon>Enterobacterales</taxon>
        <taxon>Morganellaceae</taxon>
        <taxon>Providencia</taxon>
    </lineage>
</organism>